<gene>
    <name evidence="1" type="ORF">ACFO4E_12820</name>
</gene>
<evidence type="ECO:0000313" key="2">
    <source>
        <dbReference type="Proteomes" id="UP001595923"/>
    </source>
</evidence>
<dbReference type="SUPFAM" id="SSF55874">
    <property type="entry name" value="ATPase domain of HSP90 chaperone/DNA topoisomerase II/histidine kinase"/>
    <property type="match status" value="1"/>
</dbReference>
<reference evidence="2" key="1">
    <citation type="journal article" date="2019" name="Int. J. Syst. Evol. Microbiol.">
        <title>The Global Catalogue of Microorganisms (GCM) 10K type strain sequencing project: providing services to taxonomists for standard genome sequencing and annotation.</title>
        <authorList>
            <consortium name="The Broad Institute Genomics Platform"/>
            <consortium name="The Broad Institute Genome Sequencing Center for Infectious Disease"/>
            <person name="Wu L."/>
            <person name="Ma J."/>
        </authorList>
    </citation>
    <scope>NUCLEOTIDE SEQUENCE [LARGE SCALE GENOMIC DNA]</scope>
    <source>
        <strain evidence="2">XZYJ18</strain>
    </source>
</reference>
<keyword evidence="1" id="KW-0547">Nucleotide-binding</keyword>
<dbReference type="GO" id="GO:0005524">
    <property type="term" value="F:ATP binding"/>
    <property type="evidence" value="ECO:0007669"/>
    <property type="project" value="UniProtKB-KW"/>
</dbReference>
<proteinExistence type="predicted"/>
<accession>A0ABV9DV06</accession>
<dbReference type="PANTHER" id="PTHR35526">
    <property type="entry name" value="ANTI-SIGMA-F FACTOR RSBW-RELATED"/>
    <property type="match status" value="1"/>
</dbReference>
<keyword evidence="2" id="KW-1185">Reference proteome</keyword>
<evidence type="ECO:0000313" key="1">
    <source>
        <dbReference type="EMBL" id="MFC4562741.1"/>
    </source>
</evidence>
<dbReference type="InterPro" id="IPR050267">
    <property type="entry name" value="Anti-sigma-factor_SerPK"/>
</dbReference>
<sequence>MNAAVVSPAPLSISGRGVFLPGDRYAPERAGEAARDAALRADHPARNLAAWIAAELAQNAVRHSRSGDRRGELVVHVAADPYMLRIEVTDLGPRLERPSAPVAAPIPRTPGVAVRGLTLVSMYTRDWGYTDHPIGSRSVWAVIEA</sequence>
<dbReference type="InterPro" id="IPR036890">
    <property type="entry name" value="HATPase_C_sf"/>
</dbReference>
<dbReference type="CDD" id="cd16936">
    <property type="entry name" value="HATPase_RsbW-like"/>
    <property type="match status" value="1"/>
</dbReference>
<comment type="caution">
    <text evidence="1">The sequence shown here is derived from an EMBL/GenBank/DDBJ whole genome shotgun (WGS) entry which is preliminary data.</text>
</comment>
<name>A0ABV9DV06_9ACTN</name>
<dbReference type="EMBL" id="JBHSFQ010000010">
    <property type="protein sequence ID" value="MFC4562741.1"/>
    <property type="molecule type" value="Genomic_DNA"/>
</dbReference>
<dbReference type="Proteomes" id="UP001595923">
    <property type="component" value="Unassembled WGS sequence"/>
</dbReference>
<organism evidence="1 2">
    <name type="scientific">Nocardiopsis mangrovi</name>
    <dbReference type="NCBI Taxonomy" id="1179818"/>
    <lineage>
        <taxon>Bacteria</taxon>
        <taxon>Bacillati</taxon>
        <taxon>Actinomycetota</taxon>
        <taxon>Actinomycetes</taxon>
        <taxon>Streptosporangiales</taxon>
        <taxon>Nocardiopsidaceae</taxon>
        <taxon>Nocardiopsis</taxon>
    </lineage>
</organism>
<dbReference type="RefSeq" id="WP_378574183.1">
    <property type="nucleotide sequence ID" value="NZ_JBHSFQ010000010.1"/>
</dbReference>
<dbReference type="Gene3D" id="3.30.565.10">
    <property type="entry name" value="Histidine kinase-like ATPase, C-terminal domain"/>
    <property type="match status" value="1"/>
</dbReference>
<dbReference type="PANTHER" id="PTHR35526:SF3">
    <property type="entry name" value="ANTI-SIGMA-F FACTOR RSBW"/>
    <property type="match status" value="1"/>
</dbReference>
<keyword evidence="1" id="KW-0067">ATP-binding</keyword>
<protein>
    <submittedName>
        <fullName evidence="1">ATP-binding protein</fullName>
    </submittedName>
</protein>